<dbReference type="InterPro" id="IPR003664">
    <property type="entry name" value="FA_synthesis"/>
</dbReference>
<accession>A0A6P1YBZ3</accession>
<evidence type="ECO:0000256" key="8">
    <source>
        <dbReference type="ARBA" id="ARBA00024069"/>
    </source>
</evidence>
<dbReference type="AlphaFoldDB" id="A0A6P1YBZ3"/>
<dbReference type="HAMAP" id="MF_00019">
    <property type="entry name" value="PlsX"/>
    <property type="match status" value="1"/>
</dbReference>
<dbReference type="NCBIfam" id="TIGR00182">
    <property type="entry name" value="plsX"/>
    <property type="match status" value="1"/>
</dbReference>
<dbReference type="GO" id="GO:0006633">
    <property type="term" value="P:fatty acid biosynthetic process"/>
    <property type="evidence" value="ECO:0007669"/>
    <property type="project" value="UniProtKB-UniRule"/>
</dbReference>
<dbReference type="PANTHER" id="PTHR30100">
    <property type="entry name" value="FATTY ACID/PHOSPHOLIPID SYNTHESIS PROTEIN PLSX"/>
    <property type="match status" value="1"/>
</dbReference>
<dbReference type="GO" id="GO:0043811">
    <property type="term" value="F:phosphate:acyl-[acyl carrier protein] acyltransferase activity"/>
    <property type="evidence" value="ECO:0007669"/>
    <property type="project" value="UniProtKB-UniRule"/>
</dbReference>
<dbReference type="GO" id="GO:0008654">
    <property type="term" value="P:phospholipid biosynthetic process"/>
    <property type="evidence" value="ECO:0007669"/>
    <property type="project" value="UniProtKB-KW"/>
</dbReference>
<comment type="function">
    <text evidence="10">Catalyzes the reversible formation of acyl-phosphate (acyl-PO(4)) from acyl-[acyl-carrier-protein] (acyl-ACP). This enzyme utilizes acyl-ACP as fatty acyl donor, but not acyl-CoA.</text>
</comment>
<keyword evidence="2 10" id="KW-0963">Cytoplasm</keyword>
<evidence type="ECO:0000313" key="12">
    <source>
        <dbReference type="Proteomes" id="UP000464452"/>
    </source>
</evidence>
<dbReference type="RefSeq" id="WP_163234365.1">
    <property type="nucleotide sequence ID" value="NZ_CP048617.1"/>
</dbReference>
<comment type="subunit">
    <text evidence="9 10">Homodimer. Probably interacts with PlsY.</text>
</comment>
<dbReference type="KEGG" id="cazo:G3A45_02240"/>
<keyword evidence="6 10" id="KW-0594">Phospholipid biosynthesis</keyword>
<dbReference type="EMBL" id="CP048617">
    <property type="protein sequence ID" value="QIB26233.1"/>
    <property type="molecule type" value="Genomic_DNA"/>
</dbReference>
<protein>
    <recommendedName>
        <fullName evidence="8 10">Phosphate acyltransferase</fullName>
        <ecNumber evidence="8 10">2.3.1.274</ecNumber>
    </recommendedName>
    <alternativeName>
        <fullName evidence="10">Acyl-ACP phosphotransacylase</fullName>
    </alternativeName>
    <alternativeName>
        <fullName evidence="10">Acyl-[acyl-carrier-protein]--phosphate acyltransferase</fullName>
    </alternativeName>
    <alternativeName>
        <fullName evidence="10">Phosphate-acyl-ACP acyltransferase</fullName>
    </alternativeName>
</protein>
<keyword evidence="7 10" id="KW-1208">Phospholipid metabolism</keyword>
<comment type="catalytic activity">
    <reaction evidence="1 10">
        <text>a fatty acyl-[ACP] + phosphate = an acyl phosphate + holo-[ACP]</text>
        <dbReference type="Rhea" id="RHEA:42292"/>
        <dbReference type="Rhea" id="RHEA-COMP:9685"/>
        <dbReference type="Rhea" id="RHEA-COMP:14125"/>
        <dbReference type="ChEBI" id="CHEBI:43474"/>
        <dbReference type="ChEBI" id="CHEBI:59918"/>
        <dbReference type="ChEBI" id="CHEBI:64479"/>
        <dbReference type="ChEBI" id="CHEBI:138651"/>
        <dbReference type="EC" id="2.3.1.274"/>
    </reaction>
</comment>
<name>A0A6P1YBZ3_9FIRM</name>
<evidence type="ECO:0000256" key="5">
    <source>
        <dbReference type="ARBA" id="ARBA00023098"/>
    </source>
</evidence>
<comment type="pathway">
    <text evidence="10">Lipid metabolism; phospholipid metabolism.</text>
</comment>
<dbReference type="SUPFAM" id="SSF53659">
    <property type="entry name" value="Isocitrate/Isopropylmalate dehydrogenase-like"/>
    <property type="match status" value="1"/>
</dbReference>
<keyword evidence="11" id="KW-0012">Acyltransferase</keyword>
<dbReference type="UniPathway" id="UPA00085"/>
<evidence type="ECO:0000256" key="7">
    <source>
        <dbReference type="ARBA" id="ARBA00023264"/>
    </source>
</evidence>
<comment type="similarity">
    <text evidence="10">Belongs to the PlsX family.</text>
</comment>
<evidence type="ECO:0000256" key="10">
    <source>
        <dbReference type="HAMAP-Rule" id="MF_00019"/>
    </source>
</evidence>
<gene>
    <name evidence="10 11" type="primary">plsX</name>
    <name evidence="11" type="ORF">G3A45_02240</name>
</gene>
<keyword evidence="4 10" id="KW-0808">Transferase</keyword>
<dbReference type="EC" id="2.3.1.274" evidence="8 10"/>
<sequence length="342" mass="37035">MRRKEYENSSRCDGGDRGPEVTVKGCVDASKELDVEIILVGKEEIIKKELDKLEYNGRNISIVNADDVITNEDKPVMAIRRKKNSSMVIGLKMIKDKEGDAFISAGNTGALLTGGLLIVGRIKGIERAALAPVYPTKKGISLLVDAGANADCKPNYLYQFALMGSIYAEKVLGKKNPKIGLVNIGIEEGKGNELTKGAFELLSKSSLINFYGNVEARDIPEGLVDVLVCDGFVGNVILKLTEGLAFSIFSMLKEEFLRTLVTKFGALLLKPGLKNFKNKLDYTEYGGAPLLGVRGGVIKAHGSSDAKAIKNAIKQAKTFVEKDVLKLIEESISDLGGNNDFE</sequence>
<dbReference type="PIRSF" id="PIRSF002465">
    <property type="entry name" value="Phsphlp_syn_PlsX"/>
    <property type="match status" value="1"/>
</dbReference>
<dbReference type="GO" id="GO:0005737">
    <property type="term" value="C:cytoplasm"/>
    <property type="evidence" value="ECO:0007669"/>
    <property type="project" value="UniProtKB-SubCell"/>
</dbReference>
<dbReference type="InterPro" id="IPR012281">
    <property type="entry name" value="Phospholipid_synth_PlsX-like"/>
</dbReference>
<comment type="subcellular location">
    <subcellularLocation>
        <location evidence="10">Cytoplasm</location>
    </subcellularLocation>
    <text evidence="10">Associated with the membrane possibly through PlsY.</text>
</comment>
<keyword evidence="5 10" id="KW-0443">Lipid metabolism</keyword>
<evidence type="ECO:0000256" key="6">
    <source>
        <dbReference type="ARBA" id="ARBA00023209"/>
    </source>
</evidence>
<evidence type="ECO:0000256" key="2">
    <source>
        <dbReference type="ARBA" id="ARBA00022490"/>
    </source>
</evidence>
<keyword evidence="3 10" id="KW-0444">Lipid biosynthesis</keyword>
<dbReference type="Gene3D" id="3.40.718.10">
    <property type="entry name" value="Isopropylmalate Dehydrogenase"/>
    <property type="match status" value="1"/>
</dbReference>
<organism evidence="11 12">
    <name type="scientific">Caloranaerobacter azorensis</name>
    <dbReference type="NCBI Taxonomy" id="116090"/>
    <lineage>
        <taxon>Bacteria</taxon>
        <taxon>Bacillati</taxon>
        <taxon>Bacillota</taxon>
        <taxon>Tissierellia</taxon>
        <taxon>Tissierellales</taxon>
        <taxon>Thermohalobacteraceae</taxon>
        <taxon>Caloranaerobacter</taxon>
    </lineage>
</organism>
<evidence type="ECO:0000256" key="3">
    <source>
        <dbReference type="ARBA" id="ARBA00022516"/>
    </source>
</evidence>
<evidence type="ECO:0000313" key="11">
    <source>
        <dbReference type="EMBL" id="QIB26233.1"/>
    </source>
</evidence>
<dbReference type="Proteomes" id="UP000464452">
    <property type="component" value="Chromosome"/>
</dbReference>
<dbReference type="PANTHER" id="PTHR30100:SF1">
    <property type="entry name" value="PHOSPHATE ACYLTRANSFERASE"/>
    <property type="match status" value="1"/>
</dbReference>
<dbReference type="Pfam" id="PF02504">
    <property type="entry name" value="FA_synthesis"/>
    <property type="match status" value="1"/>
</dbReference>
<proteinExistence type="inferred from homology"/>
<evidence type="ECO:0000256" key="4">
    <source>
        <dbReference type="ARBA" id="ARBA00022679"/>
    </source>
</evidence>
<reference evidence="11 12" key="1">
    <citation type="submission" date="2020-02" db="EMBL/GenBank/DDBJ databases">
        <title>Thermophilic hydrogen producing bacteria, Caloranaerobacter azorensis.</title>
        <authorList>
            <person name="Baek K."/>
        </authorList>
    </citation>
    <scope>NUCLEOTIDE SEQUENCE [LARGE SCALE GENOMIC DNA]</scope>
    <source>
        <strain evidence="11 12">T3-1</strain>
    </source>
</reference>
<evidence type="ECO:0000256" key="1">
    <source>
        <dbReference type="ARBA" id="ARBA00001232"/>
    </source>
</evidence>
<evidence type="ECO:0000256" key="9">
    <source>
        <dbReference type="ARBA" id="ARBA00046608"/>
    </source>
</evidence>